<dbReference type="EMBL" id="CP039352">
    <property type="protein sequence ID" value="QCE04978.1"/>
    <property type="molecule type" value="Genomic_DNA"/>
</dbReference>
<dbReference type="AlphaFoldDB" id="A0A4D6MV25"/>
<protein>
    <submittedName>
        <fullName evidence="1">Uncharacterized protein</fullName>
    </submittedName>
</protein>
<proteinExistence type="predicted"/>
<keyword evidence="2" id="KW-1185">Reference proteome</keyword>
<evidence type="ECO:0000313" key="2">
    <source>
        <dbReference type="Proteomes" id="UP000501690"/>
    </source>
</evidence>
<evidence type="ECO:0000313" key="1">
    <source>
        <dbReference type="EMBL" id="QCE04978.1"/>
    </source>
</evidence>
<name>A0A4D6MV25_VIGUN</name>
<organism evidence="1 2">
    <name type="scientific">Vigna unguiculata</name>
    <name type="common">Cowpea</name>
    <dbReference type="NCBI Taxonomy" id="3917"/>
    <lineage>
        <taxon>Eukaryota</taxon>
        <taxon>Viridiplantae</taxon>
        <taxon>Streptophyta</taxon>
        <taxon>Embryophyta</taxon>
        <taxon>Tracheophyta</taxon>
        <taxon>Spermatophyta</taxon>
        <taxon>Magnoliopsida</taxon>
        <taxon>eudicotyledons</taxon>
        <taxon>Gunneridae</taxon>
        <taxon>Pentapetalae</taxon>
        <taxon>rosids</taxon>
        <taxon>fabids</taxon>
        <taxon>Fabales</taxon>
        <taxon>Fabaceae</taxon>
        <taxon>Papilionoideae</taxon>
        <taxon>50 kb inversion clade</taxon>
        <taxon>NPAAA clade</taxon>
        <taxon>indigoferoid/millettioid clade</taxon>
        <taxon>Phaseoleae</taxon>
        <taxon>Vigna</taxon>
    </lineage>
</organism>
<gene>
    <name evidence="1" type="ORF">DEO72_LG8g3020</name>
</gene>
<sequence length="61" mass="6924">MNEKGLRVNWNCFGVSGAWAVAKLYKFRPSDSLLPRRELQEFKGLGSSISLRRPRLGLSET</sequence>
<reference evidence="1 2" key="1">
    <citation type="submission" date="2019-04" db="EMBL/GenBank/DDBJ databases">
        <title>An improved genome assembly and genetic linkage map for asparagus bean, Vigna unguiculata ssp. sesquipedialis.</title>
        <authorList>
            <person name="Xia Q."/>
            <person name="Zhang R."/>
            <person name="Dong Y."/>
        </authorList>
    </citation>
    <scope>NUCLEOTIDE SEQUENCE [LARGE SCALE GENOMIC DNA]</scope>
    <source>
        <tissue evidence="1">Leaf</tissue>
    </source>
</reference>
<dbReference type="Proteomes" id="UP000501690">
    <property type="component" value="Linkage Group LG8"/>
</dbReference>
<accession>A0A4D6MV25</accession>